<feature type="domain" description="LUD" evidence="1">
    <location>
        <begin position="103"/>
        <end position="202"/>
    </location>
</feature>
<dbReference type="Pfam" id="PF02589">
    <property type="entry name" value="LUD_dom"/>
    <property type="match status" value="1"/>
</dbReference>
<dbReference type="InterPro" id="IPR037171">
    <property type="entry name" value="NagB/RpiA_transferase-like"/>
</dbReference>
<protein>
    <submittedName>
        <fullName evidence="2">L-lactate dehydrogenase complex protein LldG</fullName>
    </submittedName>
</protein>
<dbReference type="SUPFAM" id="SSF100950">
    <property type="entry name" value="NagB/RpiA/CoA transferase-like"/>
    <property type="match status" value="1"/>
</dbReference>
<dbReference type="PANTHER" id="PTHR43682:SF1">
    <property type="entry name" value="LACTATE UTILIZATION PROTEIN C"/>
    <property type="match status" value="1"/>
</dbReference>
<dbReference type="InterPro" id="IPR024185">
    <property type="entry name" value="FTHF_cligase-like_sf"/>
</dbReference>
<accession>A0A4R1RN68</accession>
<dbReference type="Proteomes" id="UP000295455">
    <property type="component" value="Unassembled WGS sequence"/>
</dbReference>
<dbReference type="InterPro" id="IPR003741">
    <property type="entry name" value="LUD_dom"/>
</dbReference>
<evidence type="ECO:0000313" key="2">
    <source>
        <dbReference type="EMBL" id="TCL67654.1"/>
    </source>
</evidence>
<dbReference type="AlphaFoldDB" id="A0A4R1RN68"/>
<keyword evidence="3" id="KW-1185">Reference proteome</keyword>
<evidence type="ECO:0000259" key="1">
    <source>
        <dbReference type="Pfam" id="PF02589"/>
    </source>
</evidence>
<proteinExistence type="predicted"/>
<reference evidence="2 3" key="1">
    <citation type="submission" date="2019-03" db="EMBL/GenBank/DDBJ databases">
        <title>Genomic Encyclopedia of Type Strains, Phase IV (KMG-IV): sequencing the most valuable type-strain genomes for metagenomic binning, comparative biology and taxonomic classification.</title>
        <authorList>
            <person name="Goeker M."/>
        </authorList>
    </citation>
    <scope>NUCLEOTIDE SEQUENCE [LARGE SCALE GENOMIC DNA]</scope>
    <source>
        <strain evidence="2 3">DSM 18792</strain>
    </source>
</reference>
<evidence type="ECO:0000313" key="3">
    <source>
        <dbReference type="Proteomes" id="UP000295455"/>
    </source>
</evidence>
<name>A0A4R1RN68_9FLAO</name>
<comment type="caution">
    <text evidence="2">The sequence shown here is derived from an EMBL/GenBank/DDBJ whole genome shotgun (WGS) entry which is preliminary data.</text>
</comment>
<dbReference type="EMBL" id="SLUP01000002">
    <property type="protein sequence ID" value="TCL67654.1"/>
    <property type="molecule type" value="Genomic_DNA"/>
</dbReference>
<organism evidence="2 3">
    <name type="scientific">Mariniflexile fucanivorans</name>
    <dbReference type="NCBI Taxonomy" id="264023"/>
    <lineage>
        <taxon>Bacteria</taxon>
        <taxon>Pseudomonadati</taxon>
        <taxon>Bacteroidota</taxon>
        <taxon>Flavobacteriia</taxon>
        <taxon>Flavobacteriales</taxon>
        <taxon>Flavobacteriaceae</taxon>
        <taxon>Mariniflexile</taxon>
    </lineage>
</organism>
<sequence length="202" mass="22283">MIGIKTEKRMSRESILKAVKKNKPESLPLPEIDLGIFEENINLVETFIGNLNFVGGRAIQLNNITEMDAEIKKLYPNASKIVSCVKESALGTISIDKETDPHSLEDIDLAIIKGELAVAENGAIWVTDQDFTIRALPFITNDLVLVVSTNDMYLHMHHVYEAIAKRDRTFGVFISGPSKTADIEQCLVVGAHGAMSLTVFIV</sequence>
<dbReference type="Gene3D" id="3.40.50.10420">
    <property type="entry name" value="NagB/RpiA/CoA transferase-like"/>
    <property type="match status" value="1"/>
</dbReference>
<dbReference type="PANTHER" id="PTHR43682">
    <property type="entry name" value="LACTATE UTILIZATION PROTEIN C"/>
    <property type="match status" value="1"/>
</dbReference>
<gene>
    <name evidence="2" type="ORF">EV196_102213</name>
</gene>